<sequence length="222" mass="25306">MMSAPEQDNRQGLFPFHREPRCWAKSRQARRRTQRMVVPFSSPATRHGEIWHATRRVGPVLPRGCVTRHSFGTTRLRVSCLASRQNRLRRGRDETGTDPGVSENLTLSIREDIHMIKVSVLYGYEEGARFDHDYYRDKHLPLVQKLMGEHCKGYSVDRGIGGATPGSDPRYIAMCHIYCDSIEAFEAGMGPHAKEINGDIINYTDLIPEILISEVRKEVRTA</sequence>
<dbReference type="PANTHER" id="PTHR40260:SF2">
    <property type="entry name" value="BLR8190 PROTEIN"/>
    <property type="match status" value="1"/>
</dbReference>
<comment type="caution">
    <text evidence="2">The sequence shown here is derived from an EMBL/GenBank/DDBJ whole genome shotgun (WGS) entry which is preliminary data.</text>
</comment>
<dbReference type="GO" id="GO:0016491">
    <property type="term" value="F:oxidoreductase activity"/>
    <property type="evidence" value="ECO:0007669"/>
    <property type="project" value="InterPro"/>
</dbReference>
<reference evidence="2 3" key="1">
    <citation type="submission" date="2015-09" db="EMBL/GenBank/DDBJ databases">
        <title>Genome announcement of multiple Pseudomonas syringae strains.</title>
        <authorList>
            <person name="Thakur S."/>
            <person name="Wang P.W."/>
            <person name="Gong Y."/>
            <person name="Weir B.S."/>
            <person name="Guttman D.S."/>
        </authorList>
    </citation>
    <scope>NUCLEOTIDE SEQUENCE [LARGE SCALE GENOMIC DNA]</scope>
    <source>
        <strain evidence="2 3">ICMP2823</strain>
    </source>
</reference>
<feature type="domain" description="EthD" evidence="1">
    <location>
        <begin position="131"/>
        <end position="206"/>
    </location>
</feature>
<organism evidence="2 3">
    <name type="scientific">Pseudomonas cannabina</name>
    <dbReference type="NCBI Taxonomy" id="86840"/>
    <lineage>
        <taxon>Bacteria</taxon>
        <taxon>Pseudomonadati</taxon>
        <taxon>Pseudomonadota</taxon>
        <taxon>Gammaproteobacteria</taxon>
        <taxon>Pseudomonadales</taxon>
        <taxon>Pseudomonadaceae</taxon>
        <taxon>Pseudomonas</taxon>
    </lineage>
</organism>
<dbReference type="EMBL" id="LJPX01000046">
    <property type="protein sequence ID" value="KPW81026.1"/>
    <property type="molecule type" value="Genomic_DNA"/>
</dbReference>
<accession>A0A0P9MAB9</accession>
<dbReference type="AlphaFoldDB" id="A0A0P9MAB9"/>
<gene>
    <name evidence="2" type="ORF">ALO81_05009</name>
</gene>
<proteinExistence type="predicted"/>
<dbReference type="PANTHER" id="PTHR40260">
    <property type="entry name" value="BLR8190 PROTEIN"/>
    <property type="match status" value="1"/>
</dbReference>
<evidence type="ECO:0000313" key="2">
    <source>
        <dbReference type="EMBL" id="KPW81026.1"/>
    </source>
</evidence>
<dbReference type="Pfam" id="PF07110">
    <property type="entry name" value="EthD"/>
    <property type="match status" value="1"/>
</dbReference>
<dbReference type="InterPro" id="IPR009799">
    <property type="entry name" value="EthD_dom"/>
</dbReference>
<name>A0A0P9MAB9_PSECA</name>
<dbReference type="SUPFAM" id="SSF54909">
    <property type="entry name" value="Dimeric alpha+beta barrel"/>
    <property type="match status" value="1"/>
</dbReference>
<evidence type="ECO:0000259" key="1">
    <source>
        <dbReference type="Pfam" id="PF07110"/>
    </source>
</evidence>
<evidence type="ECO:0000313" key="3">
    <source>
        <dbReference type="Proteomes" id="UP000050564"/>
    </source>
</evidence>
<dbReference type="Proteomes" id="UP000050564">
    <property type="component" value="Unassembled WGS sequence"/>
</dbReference>
<protein>
    <recommendedName>
        <fullName evidence="1">EthD domain-containing protein</fullName>
    </recommendedName>
</protein>
<dbReference type="NCBIfam" id="TIGR02118">
    <property type="entry name" value="EthD family reductase"/>
    <property type="match status" value="1"/>
</dbReference>
<dbReference type="InterPro" id="IPR011008">
    <property type="entry name" value="Dimeric_a/b-barrel"/>
</dbReference>
<dbReference type="Gene3D" id="3.30.70.100">
    <property type="match status" value="1"/>
</dbReference>
<dbReference type="PATRIC" id="fig|86840.3.peg.4561"/>